<dbReference type="RefSeq" id="XP_065654965.1">
    <property type="nucleotide sequence ID" value="XM_065798893.1"/>
</dbReference>
<evidence type="ECO:0000313" key="2">
    <source>
        <dbReference type="Proteomes" id="UP001652625"/>
    </source>
</evidence>
<dbReference type="PANTHER" id="PTHR33395:SF22">
    <property type="entry name" value="REVERSE TRANSCRIPTASE DOMAIN-CONTAINING PROTEIN"/>
    <property type="match status" value="1"/>
</dbReference>
<keyword evidence="1" id="KW-0472">Membrane</keyword>
<keyword evidence="1" id="KW-0812">Transmembrane</keyword>
<dbReference type="PANTHER" id="PTHR33395">
    <property type="entry name" value="TRANSCRIPTASE, PUTATIVE-RELATED-RELATED"/>
    <property type="match status" value="1"/>
</dbReference>
<evidence type="ECO:0000256" key="1">
    <source>
        <dbReference type="SAM" id="Phobius"/>
    </source>
</evidence>
<dbReference type="Proteomes" id="UP001652625">
    <property type="component" value="Chromosome 06"/>
</dbReference>
<dbReference type="GeneID" id="136081565"/>
<name>A0ABM4C0B5_HYDVU</name>
<accession>A0ABM4C0B5</accession>
<protein>
    <submittedName>
        <fullName evidence="3">Uncharacterized protein LOC136081565</fullName>
    </submittedName>
</protein>
<reference evidence="3" key="1">
    <citation type="submission" date="2025-08" db="UniProtKB">
        <authorList>
            <consortium name="RefSeq"/>
        </authorList>
    </citation>
    <scope>IDENTIFICATION</scope>
</reference>
<keyword evidence="2" id="KW-1185">Reference proteome</keyword>
<gene>
    <name evidence="3" type="primary">LOC136081565</name>
</gene>
<feature type="transmembrane region" description="Helical" evidence="1">
    <location>
        <begin position="16"/>
        <end position="37"/>
    </location>
</feature>
<sequence>MLDGNKSMRDDKISPFVLKTCATSMAVLLTLIFQLSIKSGKFPFSWLRVNVTPIYKKGSRTDPANYRAISLTSLPCKLIEKIVSLYLSSKVFHSQRLNEAPLSPWIVAECSGKIVWAHCNCIADLVEACTHIAAVLFWYDITVKMR</sequence>
<evidence type="ECO:0000313" key="3">
    <source>
        <dbReference type="RefSeq" id="XP_065654965.1"/>
    </source>
</evidence>
<keyword evidence="1" id="KW-1133">Transmembrane helix</keyword>
<organism evidence="2 3">
    <name type="scientific">Hydra vulgaris</name>
    <name type="common">Hydra</name>
    <name type="synonym">Hydra attenuata</name>
    <dbReference type="NCBI Taxonomy" id="6087"/>
    <lineage>
        <taxon>Eukaryota</taxon>
        <taxon>Metazoa</taxon>
        <taxon>Cnidaria</taxon>
        <taxon>Hydrozoa</taxon>
        <taxon>Hydroidolina</taxon>
        <taxon>Anthoathecata</taxon>
        <taxon>Aplanulata</taxon>
        <taxon>Hydridae</taxon>
        <taxon>Hydra</taxon>
    </lineage>
</organism>
<proteinExistence type="predicted"/>